<sequence length="706" mass="77510">MTLFPVSTAPRRATLLRAGCATLALLAAHPALAQQAAQEDDGAFRLSPIHVDGTAEADDDADNTVAREMSVGGKVATSIQDTPASVSVITEKEIEMRDADTLEEVLQYSPGIHTDYYGTDDRNDYVQIRGFSATTYRDGMTLGTMRGMREDPYAYERVEVLRGANSTLFGPADPGGSINFVSKTPKFESFGTGYLTFGSFDHKEVGVDFGNVLNEAGTLAYRVTARRQDSDLEYDHSQDDQTLLMGSIAWEPTDYTRLSLVIDHVDRDGTPNSGGYPLDREYSRDDFFGEPDFNFHEVERTSGTLMFEHEFMNGLKLNANLRYSDYDDNFGYVYLTDAAGRVGDMVDRDFYGTDSHAEEWIGNVIVQYDAAFGRFESNTLAGLEFREAETSSASIYGDAGAIDVTDPVYTGGPVNPAPYTSDETEQSTRALFVTQNLSFDDRIIGTIGLRRDWLDLESATGSDDFDETSMRAALTYKFTDEVSAYASYVESVAPPRIGTTPERGEQYEIGVKYAPLGSNALFSASVYDLTRDNVSIAVVQPGGGIDRQTVGENRVRGIDLEARMEMTDRFTLMASYSYLDSEVTEGSLKLSDGTVVSLNGNRFVQVPETIASVYGTYTLPGAGRRGDMTLGLGARYIGSYYYDALNTGKSDDALLFDASVSYEVADQTDLRLNVSNLFDEQHVVGSATTDYYNPGREIAVTLAKSW</sequence>
<protein>
    <submittedName>
        <fullName evidence="19">Ferrichrome-iron receptor</fullName>
    </submittedName>
</protein>
<dbReference type="InterPro" id="IPR036942">
    <property type="entry name" value="Beta-barrel_TonB_sf"/>
</dbReference>
<dbReference type="Gene3D" id="2.40.170.20">
    <property type="entry name" value="TonB-dependent receptor, beta-barrel domain"/>
    <property type="match status" value="1"/>
</dbReference>
<dbReference type="InterPro" id="IPR000531">
    <property type="entry name" value="Beta-barrel_TonB"/>
</dbReference>
<evidence type="ECO:0000256" key="1">
    <source>
        <dbReference type="ARBA" id="ARBA00004571"/>
    </source>
</evidence>
<dbReference type="PANTHER" id="PTHR32552:SF68">
    <property type="entry name" value="FERRICHROME OUTER MEMBRANE TRANSPORTER_PHAGE RECEPTOR"/>
    <property type="match status" value="1"/>
</dbReference>
<keyword evidence="6 14" id="KW-0812">Transmembrane</keyword>
<evidence type="ECO:0000256" key="15">
    <source>
        <dbReference type="RuleBase" id="RU003357"/>
    </source>
</evidence>
<dbReference type="InterPro" id="IPR012910">
    <property type="entry name" value="Plug_dom"/>
</dbReference>
<dbReference type="AlphaFoldDB" id="A0A1X6YME5"/>
<evidence type="ECO:0000256" key="12">
    <source>
        <dbReference type="ARBA" id="ARBA00023170"/>
    </source>
</evidence>
<evidence type="ECO:0000256" key="10">
    <source>
        <dbReference type="ARBA" id="ARBA00023077"/>
    </source>
</evidence>
<feature type="domain" description="TonB-dependent receptor-like beta-barrel" evidence="17">
    <location>
        <begin position="250"/>
        <end position="677"/>
    </location>
</feature>
<dbReference type="Pfam" id="PF07715">
    <property type="entry name" value="Plug"/>
    <property type="match status" value="1"/>
</dbReference>
<feature type="signal peptide" evidence="16">
    <location>
        <begin position="1"/>
        <end position="33"/>
    </location>
</feature>
<keyword evidence="20" id="KW-1185">Reference proteome</keyword>
<keyword evidence="13 14" id="KW-0998">Cell outer membrane</keyword>
<evidence type="ECO:0000256" key="9">
    <source>
        <dbReference type="ARBA" id="ARBA00023065"/>
    </source>
</evidence>
<evidence type="ECO:0000256" key="13">
    <source>
        <dbReference type="ARBA" id="ARBA00023237"/>
    </source>
</evidence>
<dbReference type="InterPro" id="IPR039426">
    <property type="entry name" value="TonB-dep_rcpt-like"/>
</dbReference>
<dbReference type="PANTHER" id="PTHR32552">
    <property type="entry name" value="FERRICHROME IRON RECEPTOR-RELATED"/>
    <property type="match status" value="1"/>
</dbReference>
<dbReference type="GO" id="GO:0015891">
    <property type="term" value="P:siderophore transport"/>
    <property type="evidence" value="ECO:0007669"/>
    <property type="project" value="InterPro"/>
</dbReference>
<evidence type="ECO:0000256" key="5">
    <source>
        <dbReference type="ARBA" id="ARBA00022496"/>
    </source>
</evidence>
<evidence type="ECO:0000256" key="3">
    <source>
        <dbReference type="ARBA" id="ARBA00022448"/>
    </source>
</evidence>
<dbReference type="Pfam" id="PF00593">
    <property type="entry name" value="TonB_dep_Rec_b-barrel"/>
    <property type="match status" value="1"/>
</dbReference>
<keyword evidence="4 14" id="KW-1134">Transmembrane beta strand</keyword>
<organism evidence="19 20">
    <name type="scientific">Pseudooceanicola marinus</name>
    <dbReference type="NCBI Taxonomy" id="396013"/>
    <lineage>
        <taxon>Bacteria</taxon>
        <taxon>Pseudomonadati</taxon>
        <taxon>Pseudomonadota</taxon>
        <taxon>Alphaproteobacteria</taxon>
        <taxon>Rhodobacterales</taxon>
        <taxon>Paracoccaceae</taxon>
        <taxon>Pseudooceanicola</taxon>
    </lineage>
</organism>
<evidence type="ECO:0000256" key="2">
    <source>
        <dbReference type="ARBA" id="ARBA00009810"/>
    </source>
</evidence>
<keyword evidence="11 14" id="KW-0472">Membrane</keyword>
<dbReference type="InterPro" id="IPR037066">
    <property type="entry name" value="Plug_dom_sf"/>
</dbReference>
<dbReference type="PROSITE" id="PS52016">
    <property type="entry name" value="TONB_DEPENDENT_REC_3"/>
    <property type="match status" value="1"/>
</dbReference>
<keyword evidence="5" id="KW-0410">Iron transport</keyword>
<dbReference type="GO" id="GO:0015344">
    <property type="term" value="F:siderophore uptake transmembrane transporter activity"/>
    <property type="evidence" value="ECO:0007669"/>
    <property type="project" value="TreeGrafter"/>
</dbReference>
<dbReference type="CDD" id="cd01347">
    <property type="entry name" value="ligand_gated_channel"/>
    <property type="match status" value="1"/>
</dbReference>
<gene>
    <name evidence="19" type="primary">fhuA</name>
    <name evidence="19" type="ORF">PSM7751_00911</name>
</gene>
<evidence type="ECO:0000256" key="7">
    <source>
        <dbReference type="ARBA" id="ARBA00022729"/>
    </source>
</evidence>
<evidence type="ECO:0000313" key="20">
    <source>
        <dbReference type="Proteomes" id="UP000193963"/>
    </source>
</evidence>
<keyword evidence="10 15" id="KW-0798">TonB box</keyword>
<keyword evidence="7 16" id="KW-0732">Signal</keyword>
<dbReference type="SUPFAM" id="SSF56935">
    <property type="entry name" value="Porins"/>
    <property type="match status" value="1"/>
</dbReference>
<reference evidence="19 20" key="1">
    <citation type="submission" date="2017-03" db="EMBL/GenBank/DDBJ databases">
        <authorList>
            <person name="Afonso C.L."/>
            <person name="Miller P.J."/>
            <person name="Scott M.A."/>
            <person name="Spackman E."/>
            <person name="Goraichik I."/>
            <person name="Dimitrov K.M."/>
            <person name="Suarez D.L."/>
            <person name="Swayne D.E."/>
        </authorList>
    </citation>
    <scope>NUCLEOTIDE SEQUENCE [LARGE SCALE GENOMIC DNA]</scope>
    <source>
        <strain evidence="19 20">CECT 7751</strain>
    </source>
</reference>
<evidence type="ECO:0000256" key="14">
    <source>
        <dbReference type="PROSITE-ProRule" id="PRU01360"/>
    </source>
</evidence>
<keyword evidence="12 19" id="KW-0675">Receptor</keyword>
<dbReference type="Gene3D" id="2.170.130.10">
    <property type="entry name" value="TonB-dependent receptor, plug domain"/>
    <property type="match status" value="1"/>
</dbReference>
<keyword evidence="9" id="KW-0406">Ion transport</keyword>
<evidence type="ECO:0000256" key="4">
    <source>
        <dbReference type="ARBA" id="ARBA00022452"/>
    </source>
</evidence>
<evidence type="ECO:0000256" key="8">
    <source>
        <dbReference type="ARBA" id="ARBA00023004"/>
    </source>
</evidence>
<evidence type="ECO:0000256" key="6">
    <source>
        <dbReference type="ARBA" id="ARBA00022692"/>
    </source>
</evidence>
<keyword evidence="3 14" id="KW-0813">Transport</keyword>
<evidence type="ECO:0000259" key="18">
    <source>
        <dbReference type="Pfam" id="PF07715"/>
    </source>
</evidence>
<keyword evidence="8" id="KW-0408">Iron</keyword>
<evidence type="ECO:0000259" key="17">
    <source>
        <dbReference type="Pfam" id="PF00593"/>
    </source>
</evidence>
<dbReference type="GO" id="GO:0038023">
    <property type="term" value="F:signaling receptor activity"/>
    <property type="evidence" value="ECO:0007669"/>
    <property type="project" value="InterPro"/>
</dbReference>
<evidence type="ECO:0000313" key="19">
    <source>
        <dbReference type="EMBL" id="SLN25478.1"/>
    </source>
</evidence>
<feature type="chain" id="PRO_5012146119" evidence="16">
    <location>
        <begin position="34"/>
        <end position="706"/>
    </location>
</feature>
<dbReference type="Proteomes" id="UP000193963">
    <property type="component" value="Unassembled WGS sequence"/>
</dbReference>
<dbReference type="NCBIfam" id="TIGR01783">
    <property type="entry name" value="TonB-siderophor"/>
    <property type="match status" value="1"/>
</dbReference>
<evidence type="ECO:0000256" key="11">
    <source>
        <dbReference type="ARBA" id="ARBA00023136"/>
    </source>
</evidence>
<feature type="domain" description="TonB-dependent receptor plug" evidence="18">
    <location>
        <begin position="79"/>
        <end position="176"/>
    </location>
</feature>
<comment type="subcellular location">
    <subcellularLocation>
        <location evidence="1 14">Cell outer membrane</location>
        <topology evidence="1 14">Multi-pass membrane protein</topology>
    </subcellularLocation>
</comment>
<name>A0A1X6YME5_9RHOB</name>
<dbReference type="EMBL" id="FWFN01000002">
    <property type="protein sequence ID" value="SLN25478.1"/>
    <property type="molecule type" value="Genomic_DNA"/>
</dbReference>
<dbReference type="GO" id="GO:0009279">
    <property type="term" value="C:cell outer membrane"/>
    <property type="evidence" value="ECO:0007669"/>
    <property type="project" value="UniProtKB-SubCell"/>
</dbReference>
<dbReference type="RefSeq" id="WP_408634062.1">
    <property type="nucleotide sequence ID" value="NZ_FWFN01000002.1"/>
</dbReference>
<comment type="similarity">
    <text evidence="2 14 15">Belongs to the TonB-dependent receptor family.</text>
</comment>
<accession>A0A1X6YME5</accession>
<proteinExistence type="inferred from homology"/>
<evidence type="ECO:0000256" key="16">
    <source>
        <dbReference type="SAM" id="SignalP"/>
    </source>
</evidence>
<dbReference type="InterPro" id="IPR010105">
    <property type="entry name" value="TonB_sidphr_rcpt"/>
</dbReference>